<organism evidence="9 10">
    <name type="scientific">Actinoplanes aureus</name>
    <dbReference type="NCBI Taxonomy" id="2792083"/>
    <lineage>
        <taxon>Bacteria</taxon>
        <taxon>Bacillati</taxon>
        <taxon>Actinomycetota</taxon>
        <taxon>Actinomycetes</taxon>
        <taxon>Micromonosporales</taxon>
        <taxon>Micromonosporaceae</taxon>
        <taxon>Actinoplanes</taxon>
    </lineage>
</organism>
<feature type="domain" description="Bacterial alpha-L-rhamnosidase N-terminal" evidence="6">
    <location>
        <begin position="146"/>
        <end position="301"/>
    </location>
</feature>
<feature type="domain" description="Alpha-L-rhamnosidase C-terminal" evidence="8">
    <location>
        <begin position="764"/>
        <end position="834"/>
    </location>
</feature>
<evidence type="ECO:0000256" key="2">
    <source>
        <dbReference type="ARBA" id="ARBA00012652"/>
    </source>
</evidence>
<dbReference type="SUPFAM" id="SSF48208">
    <property type="entry name" value="Six-hairpin glycosidases"/>
    <property type="match status" value="1"/>
</dbReference>
<dbReference type="InterPro" id="IPR013783">
    <property type="entry name" value="Ig-like_fold"/>
</dbReference>
<dbReference type="Pfam" id="PF25788">
    <property type="entry name" value="Ig_Rha78A_N"/>
    <property type="match status" value="1"/>
</dbReference>
<dbReference type="PANTHER" id="PTHR33307:SF6">
    <property type="entry name" value="ALPHA-RHAMNOSIDASE (EUROFUNG)-RELATED"/>
    <property type="match status" value="1"/>
</dbReference>
<evidence type="ECO:0000259" key="7">
    <source>
        <dbReference type="Pfam" id="PF17389"/>
    </source>
</evidence>
<dbReference type="GO" id="GO:0030596">
    <property type="term" value="F:alpha-L-rhamnosidase activity"/>
    <property type="evidence" value="ECO:0007669"/>
    <property type="project" value="UniProtKB-EC"/>
</dbReference>
<keyword evidence="10" id="KW-1185">Reference proteome</keyword>
<name>A0A931CFW4_9ACTN</name>
<feature type="region of interest" description="Disordered" evidence="4">
    <location>
        <begin position="1"/>
        <end position="23"/>
    </location>
</feature>
<evidence type="ECO:0000313" key="10">
    <source>
        <dbReference type="Proteomes" id="UP000598146"/>
    </source>
</evidence>
<dbReference type="Pfam" id="PF17390">
    <property type="entry name" value="Bac_rhamnosid_C"/>
    <property type="match status" value="1"/>
</dbReference>
<evidence type="ECO:0000256" key="3">
    <source>
        <dbReference type="ARBA" id="ARBA00022801"/>
    </source>
</evidence>
<keyword evidence="3 9" id="KW-0378">Hydrolase</keyword>
<dbReference type="PANTHER" id="PTHR33307">
    <property type="entry name" value="ALPHA-RHAMNOSIDASE (EUROFUNG)"/>
    <property type="match status" value="1"/>
</dbReference>
<dbReference type="InterPro" id="IPR035396">
    <property type="entry name" value="Bac_rhamnosid6H"/>
</dbReference>
<dbReference type="Gene3D" id="2.60.40.10">
    <property type="entry name" value="Immunoglobulins"/>
    <property type="match status" value="1"/>
</dbReference>
<dbReference type="RefSeq" id="WP_196418278.1">
    <property type="nucleotide sequence ID" value="NZ_JADQTO010000021.1"/>
</dbReference>
<dbReference type="InterPro" id="IPR008902">
    <property type="entry name" value="Rhamnosid_concanavalin"/>
</dbReference>
<evidence type="ECO:0000256" key="1">
    <source>
        <dbReference type="ARBA" id="ARBA00001445"/>
    </source>
</evidence>
<comment type="caution">
    <text evidence="9">The sequence shown here is derived from an EMBL/GenBank/DDBJ whole genome shotgun (WGS) entry which is preliminary data.</text>
</comment>
<dbReference type="InterPro" id="IPR016007">
    <property type="entry name" value="Alpha_rhamnosid"/>
</dbReference>
<comment type="catalytic activity">
    <reaction evidence="1">
        <text>Hydrolysis of terminal non-reducing alpha-L-rhamnose residues in alpha-L-rhamnosides.</text>
        <dbReference type="EC" id="3.2.1.40"/>
    </reaction>
</comment>
<dbReference type="EC" id="3.2.1.40" evidence="2"/>
<sequence length="862" mass="94374">MSAQNHRGTRVSTPRIEHHTRPLGIGERTPRLSWQVETGTPGWRQRAYEVEAVGLWSSGVIDSPDSVLVPWPGPALNSRDRVEIRVRVWSGEAEPTAWSATTTVEAGLLDAGEWQAAFVGSTDTGDGDRRPVLLRREFTVREGLLHARVYATACGVYELEVNGSRAGDEVLAPGWTSYHHRLRYQTLDVTDLLQPGPNALSGWLADGWWRGEYGWNRIGERYGRDTALLAQLELHYADGSVERVVTDDTWSWAYGPILRAGIYDGEHHDARIVAGAWTPVQKKDLDVGELTAPAGPPVRRIEELPPRSVTRVDEATHLLDFGQNLAGRLRITVTGPAGTAISMRHAEVLEDGRLCTRPIRTADAHDVYVLAGDGPETWEPRFTYHGFRYAEIAGWPGEIEPGAVVAVVCHDDMTETGTFSCSEPLLQRLHDNVRWSMRGNFVSVPTDCPQRDERLGWTGDLQVFAPTAAFLYDSTGSIADWLADVSAETGDDGLVPLYVPHIDTPFPQFHCAVWGDVTTVVPLVLLDRAGDLGPVLSGYETARRWVEGCRRLLDGGDVIARGQQLGDWLDPAAPPDRPGEARTDPYLVATAYLAYSARLLARQARLVGKSDDATDYEALSARVAAGFRREFVTASGRCVSDTQTAYALALCLDLLDGEDQRAHAGARLARLVRKAEFRIGTGFAGTPLVLDALSETGHLEEAYRLLLETGCPSWLYPVTMGATTIWERWDSMLPDGTINPGEMTSFNHYALGAVADWLHRTVAGLAPAAPGYRTIRVRPRPGGGLSSASAAHRTPYGPASVAWRRDGTTLHVDVIVPPGCDAVVELPGQAATTVLSGEHSFAVEYRPVHDDPIQPLPPRRHF</sequence>
<dbReference type="Gene3D" id="1.50.10.10">
    <property type="match status" value="1"/>
</dbReference>
<gene>
    <name evidence="9" type="ORF">I4J89_34145</name>
</gene>
<reference evidence="9" key="1">
    <citation type="submission" date="2020-11" db="EMBL/GenBank/DDBJ databases">
        <title>Isolation and identification of active actinomycetes.</title>
        <authorList>
            <person name="Sun X."/>
        </authorList>
    </citation>
    <scope>NUCLEOTIDE SEQUENCE</scope>
    <source>
        <strain evidence="9">NEAU-A11</strain>
    </source>
</reference>
<dbReference type="Proteomes" id="UP000598146">
    <property type="component" value="Unassembled WGS sequence"/>
</dbReference>
<dbReference type="Gene3D" id="2.60.420.10">
    <property type="entry name" value="Maltose phosphorylase, domain 3"/>
    <property type="match status" value="1"/>
</dbReference>
<evidence type="ECO:0000259" key="8">
    <source>
        <dbReference type="Pfam" id="PF17390"/>
    </source>
</evidence>
<dbReference type="Pfam" id="PF08531">
    <property type="entry name" value="Bac_rhamnosid_N"/>
    <property type="match status" value="1"/>
</dbReference>
<accession>A0A931CFW4</accession>
<feature type="compositionally biased region" description="Polar residues" evidence="4">
    <location>
        <begin position="1"/>
        <end position="12"/>
    </location>
</feature>
<evidence type="ECO:0000313" key="9">
    <source>
        <dbReference type="EMBL" id="MBG0566498.1"/>
    </source>
</evidence>
<dbReference type="InterPro" id="IPR035398">
    <property type="entry name" value="Bac_rhamnosid_C"/>
</dbReference>
<dbReference type="EMBL" id="JADQTO010000021">
    <property type="protein sequence ID" value="MBG0566498.1"/>
    <property type="molecule type" value="Genomic_DNA"/>
</dbReference>
<dbReference type="AlphaFoldDB" id="A0A931CFW4"/>
<dbReference type="Pfam" id="PF05592">
    <property type="entry name" value="Bac_rhamnosid"/>
    <property type="match status" value="1"/>
</dbReference>
<proteinExistence type="predicted"/>
<dbReference type="InterPro" id="IPR012341">
    <property type="entry name" value="6hp_glycosidase-like_sf"/>
</dbReference>
<dbReference type="Pfam" id="PF17389">
    <property type="entry name" value="Bac_rhamnosid6H"/>
    <property type="match status" value="1"/>
</dbReference>
<evidence type="ECO:0000256" key="4">
    <source>
        <dbReference type="SAM" id="MobiDB-lite"/>
    </source>
</evidence>
<dbReference type="InterPro" id="IPR008928">
    <property type="entry name" value="6-hairpin_glycosidase_sf"/>
</dbReference>
<dbReference type="GO" id="GO:0005975">
    <property type="term" value="P:carbohydrate metabolic process"/>
    <property type="evidence" value="ECO:0007669"/>
    <property type="project" value="InterPro"/>
</dbReference>
<evidence type="ECO:0000259" key="5">
    <source>
        <dbReference type="Pfam" id="PF05592"/>
    </source>
</evidence>
<feature type="domain" description="Alpha-L-rhamnosidase six-hairpin glycosidase" evidence="7">
    <location>
        <begin position="415"/>
        <end position="762"/>
    </location>
</feature>
<protein>
    <recommendedName>
        <fullName evidence="2">alpha-L-rhamnosidase</fullName>
        <ecNumber evidence="2">3.2.1.40</ecNumber>
    </recommendedName>
</protein>
<dbReference type="Gene3D" id="2.60.120.260">
    <property type="entry name" value="Galactose-binding domain-like"/>
    <property type="match status" value="2"/>
</dbReference>
<dbReference type="InterPro" id="IPR013737">
    <property type="entry name" value="Bac_rhamnosid_N"/>
</dbReference>
<evidence type="ECO:0000259" key="6">
    <source>
        <dbReference type="Pfam" id="PF08531"/>
    </source>
</evidence>
<dbReference type="PIRSF" id="PIRSF010631">
    <property type="entry name" value="A-rhamnsds"/>
    <property type="match status" value="1"/>
</dbReference>
<feature type="domain" description="Alpha-L-rhamnosidase concanavalin-like" evidence="5">
    <location>
        <begin position="311"/>
        <end position="410"/>
    </location>
</feature>